<dbReference type="RefSeq" id="WP_081923779.1">
    <property type="nucleotide sequence ID" value="NZ_BAAAUZ010000002.1"/>
</dbReference>
<dbReference type="PANTHER" id="PTHR44846">
    <property type="entry name" value="MANNOSYL-D-GLYCERATE TRANSPORT/METABOLISM SYSTEM REPRESSOR MNGR-RELATED"/>
    <property type="match status" value="1"/>
</dbReference>
<dbReference type="InterPro" id="IPR000524">
    <property type="entry name" value="Tscrpt_reg_HTH_GntR"/>
</dbReference>
<dbReference type="InterPro" id="IPR050679">
    <property type="entry name" value="Bact_HTH_transcr_reg"/>
</dbReference>
<dbReference type="InterPro" id="IPR028978">
    <property type="entry name" value="Chorismate_lyase_/UTRA_dom_sf"/>
</dbReference>
<dbReference type="SUPFAM" id="SSF46785">
    <property type="entry name" value="Winged helix' DNA-binding domain"/>
    <property type="match status" value="1"/>
</dbReference>
<reference evidence="5" key="1">
    <citation type="journal article" date="2014" name="Int. J. Syst. Evol. Microbiol.">
        <title>Complete genome sequence of Corynebacterium casei LMG S-19264T (=DSM 44701T), isolated from a smear-ripened cheese.</title>
        <authorList>
            <consortium name="US DOE Joint Genome Institute (JGI-PGF)"/>
            <person name="Walter F."/>
            <person name="Albersmeier A."/>
            <person name="Kalinowski J."/>
            <person name="Ruckert C."/>
        </authorList>
    </citation>
    <scope>NUCLEOTIDE SEQUENCE</scope>
    <source>
        <strain evidence="5">VKM Ac-1069</strain>
    </source>
</reference>
<organism evidence="5 6">
    <name type="scientific">Pseudonocardia halophobica</name>
    <dbReference type="NCBI Taxonomy" id="29401"/>
    <lineage>
        <taxon>Bacteria</taxon>
        <taxon>Bacillati</taxon>
        <taxon>Actinomycetota</taxon>
        <taxon>Actinomycetes</taxon>
        <taxon>Pseudonocardiales</taxon>
        <taxon>Pseudonocardiaceae</taxon>
        <taxon>Pseudonocardia</taxon>
    </lineage>
</organism>
<comment type="caution">
    <text evidence="5">The sequence shown here is derived from an EMBL/GenBank/DDBJ whole genome shotgun (WGS) entry which is preliminary data.</text>
</comment>
<reference evidence="5" key="2">
    <citation type="submission" date="2023-01" db="EMBL/GenBank/DDBJ databases">
        <authorList>
            <person name="Sun Q."/>
            <person name="Evtushenko L."/>
        </authorList>
    </citation>
    <scope>NUCLEOTIDE SEQUENCE</scope>
    <source>
        <strain evidence="5">VKM Ac-1069</strain>
    </source>
</reference>
<keyword evidence="1" id="KW-0805">Transcription regulation</keyword>
<dbReference type="Pfam" id="PF07702">
    <property type="entry name" value="UTRA"/>
    <property type="match status" value="1"/>
</dbReference>
<dbReference type="CDD" id="cd07377">
    <property type="entry name" value="WHTH_GntR"/>
    <property type="match status" value="1"/>
</dbReference>
<evidence type="ECO:0000259" key="4">
    <source>
        <dbReference type="PROSITE" id="PS50949"/>
    </source>
</evidence>
<dbReference type="GO" id="GO:0003677">
    <property type="term" value="F:DNA binding"/>
    <property type="evidence" value="ECO:0007669"/>
    <property type="project" value="UniProtKB-KW"/>
</dbReference>
<keyword evidence="3" id="KW-0804">Transcription</keyword>
<dbReference type="Gene3D" id="1.10.10.10">
    <property type="entry name" value="Winged helix-like DNA-binding domain superfamily/Winged helix DNA-binding domain"/>
    <property type="match status" value="1"/>
</dbReference>
<dbReference type="SMART" id="SM00866">
    <property type="entry name" value="UTRA"/>
    <property type="match status" value="1"/>
</dbReference>
<feature type="domain" description="HTH gntR-type" evidence="4">
    <location>
        <begin position="9"/>
        <end position="77"/>
    </location>
</feature>
<evidence type="ECO:0000256" key="2">
    <source>
        <dbReference type="ARBA" id="ARBA00023125"/>
    </source>
</evidence>
<dbReference type="GO" id="GO:0003700">
    <property type="term" value="F:DNA-binding transcription factor activity"/>
    <property type="evidence" value="ECO:0007669"/>
    <property type="project" value="InterPro"/>
</dbReference>
<dbReference type="SUPFAM" id="SSF64288">
    <property type="entry name" value="Chorismate lyase-like"/>
    <property type="match status" value="1"/>
</dbReference>
<proteinExistence type="predicted"/>
<dbReference type="EMBL" id="BSFQ01000005">
    <property type="protein sequence ID" value="GLL10606.1"/>
    <property type="molecule type" value="Genomic_DNA"/>
</dbReference>
<name>A0A9W6KZ10_9PSEU</name>
<dbReference type="SMART" id="SM00345">
    <property type="entry name" value="HTH_GNTR"/>
    <property type="match status" value="1"/>
</dbReference>
<evidence type="ECO:0000313" key="5">
    <source>
        <dbReference type="EMBL" id="GLL10606.1"/>
    </source>
</evidence>
<protein>
    <submittedName>
        <fullName evidence="5">GntR family transcriptional regulator</fullName>
    </submittedName>
</protein>
<dbReference type="PANTHER" id="PTHR44846:SF1">
    <property type="entry name" value="MANNOSYL-D-GLYCERATE TRANSPORT_METABOLISM SYSTEM REPRESSOR MNGR-RELATED"/>
    <property type="match status" value="1"/>
</dbReference>
<accession>A0A9W6KZ10</accession>
<gene>
    <name evidence="5" type="ORF">GCM10017577_17460</name>
</gene>
<evidence type="ECO:0000313" key="6">
    <source>
        <dbReference type="Proteomes" id="UP001143463"/>
    </source>
</evidence>
<dbReference type="InterPro" id="IPR011663">
    <property type="entry name" value="UTRA"/>
</dbReference>
<dbReference type="Pfam" id="PF00392">
    <property type="entry name" value="GntR"/>
    <property type="match status" value="1"/>
</dbReference>
<evidence type="ECO:0000256" key="3">
    <source>
        <dbReference type="ARBA" id="ARBA00023163"/>
    </source>
</evidence>
<evidence type="ECO:0000256" key="1">
    <source>
        <dbReference type="ARBA" id="ARBA00023015"/>
    </source>
</evidence>
<dbReference type="InterPro" id="IPR036390">
    <property type="entry name" value="WH_DNA-bd_sf"/>
</dbReference>
<sequence>MPPAESLPVPRWQRVFAIVLQRIRNNEYPIGSALDSEDRLAREFGCSKATVRLALGELAQRGWVVRRQGKGTFVTDGAAREPGVTPLTGSFAELILENSSSPIREQTVRAGVPFPHSVRARLAMNGGEGVAIEVRRFIDDVPFTYALHYLSGAAAEHLGSRDFHLDDRFDLLRDKGMTVSHAEQSITAQLADITVAEKLGIDIGAPVLSADRTTHGDQGVIEVVHTWFRADLYRWEAKLAYYWTADGTLVMAIDDDRRTPLTSLRGGGTGTTRP</sequence>
<dbReference type="InterPro" id="IPR036388">
    <property type="entry name" value="WH-like_DNA-bd_sf"/>
</dbReference>
<dbReference type="Proteomes" id="UP001143463">
    <property type="component" value="Unassembled WGS sequence"/>
</dbReference>
<dbReference type="Gene3D" id="3.40.1410.10">
    <property type="entry name" value="Chorismate lyase-like"/>
    <property type="match status" value="1"/>
</dbReference>
<dbReference type="PROSITE" id="PS50949">
    <property type="entry name" value="HTH_GNTR"/>
    <property type="match status" value="1"/>
</dbReference>
<dbReference type="AlphaFoldDB" id="A0A9W6KZ10"/>
<dbReference type="GO" id="GO:0045892">
    <property type="term" value="P:negative regulation of DNA-templated transcription"/>
    <property type="evidence" value="ECO:0007669"/>
    <property type="project" value="TreeGrafter"/>
</dbReference>
<keyword evidence="2" id="KW-0238">DNA-binding</keyword>
<keyword evidence="6" id="KW-1185">Reference proteome</keyword>